<keyword evidence="1" id="KW-1133">Transmembrane helix</keyword>
<keyword evidence="1" id="KW-0472">Membrane</keyword>
<keyword evidence="1" id="KW-0812">Transmembrane</keyword>
<comment type="caution">
    <text evidence="2">The sequence shown here is derived from an EMBL/GenBank/DDBJ whole genome shotgun (WGS) entry which is preliminary data.</text>
</comment>
<dbReference type="Proteomes" id="UP000499080">
    <property type="component" value="Unassembled WGS sequence"/>
</dbReference>
<evidence type="ECO:0000256" key="1">
    <source>
        <dbReference type="SAM" id="Phobius"/>
    </source>
</evidence>
<reference evidence="2 4" key="1">
    <citation type="journal article" date="2019" name="Sci. Rep.">
        <title>Orb-weaving spider Araneus ventricosus genome elucidates the spidroin gene catalogue.</title>
        <authorList>
            <person name="Kono N."/>
            <person name="Nakamura H."/>
            <person name="Ohtoshi R."/>
            <person name="Moran D.A.P."/>
            <person name="Shinohara A."/>
            <person name="Yoshida Y."/>
            <person name="Fujiwara M."/>
            <person name="Mori M."/>
            <person name="Tomita M."/>
            <person name="Arakawa K."/>
        </authorList>
    </citation>
    <scope>NUCLEOTIDE SEQUENCE [LARGE SCALE GENOMIC DNA]</scope>
</reference>
<name>A0A4Y2SY08_ARAVE</name>
<protein>
    <submittedName>
        <fullName evidence="2">Uncharacterized protein</fullName>
    </submittedName>
</protein>
<accession>A0A4Y2SY08</accession>
<gene>
    <name evidence="3" type="ORF">AVEN_136265_1</name>
    <name evidence="2" type="ORF">AVEN_21255_1</name>
</gene>
<dbReference type="AlphaFoldDB" id="A0A4Y2SY08"/>
<feature type="transmembrane region" description="Helical" evidence="1">
    <location>
        <begin position="28"/>
        <end position="51"/>
    </location>
</feature>
<evidence type="ECO:0000313" key="4">
    <source>
        <dbReference type="Proteomes" id="UP000499080"/>
    </source>
</evidence>
<proteinExistence type="predicted"/>
<organism evidence="2 4">
    <name type="scientific">Araneus ventricosus</name>
    <name type="common">Orbweaver spider</name>
    <name type="synonym">Epeira ventricosa</name>
    <dbReference type="NCBI Taxonomy" id="182803"/>
    <lineage>
        <taxon>Eukaryota</taxon>
        <taxon>Metazoa</taxon>
        <taxon>Ecdysozoa</taxon>
        <taxon>Arthropoda</taxon>
        <taxon>Chelicerata</taxon>
        <taxon>Arachnida</taxon>
        <taxon>Araneae</taxon>
        <taxon>Araneomorphae</taxon>
        <taxon>Entelegynae</taxon>
        <taxon>Araneoidea</taxon>
        <taxon>Araneidae</taxon>
        <taxon>Araneus</taxon>
    </lineage>
</organism>
<dbReference type="EMBL" id="BGPR01024854">
    <property type="protein sequence ID" value="GBN93252.1"/>
    <property type="molecule type" value="Genomic_DNA"/>
</dbReference>
<evidence type="ECO:0000313" key="3">
    <source>
        <dbReference type="EMBL" id="GBN93252.1"/>
    </source>
</evidence>
<keyword evidence="4" id="KW-1185">Reference proteome</keyword>
<evidence type="ECO:0000313" key="2">
    <source>
        <dbReference type="EMBL" id="GBN93234.1"/>
    </source>
</evidence>
<sequence>MVWGKIKSIAETALHIVRVAFSRTFWEIVGFVLEILIGAFIISSILTLQYLAKSVRKLFRKRFPILEIASGYFCSFIRVLWDTSIFMYLFHRFLLLEHFERRAVLLYGILRAASNLDAIDSVIELFNPNNFASL</sequence>
<dbReference type="EMBL" id="BGPR01024846">
    <property type="protein sequence ID" value="GBN93234.1"/>
    <property type="molecule type" value="Genomic_DNA"/>
</dbReference>
<feature type="transmembrane region" description="Helical" evidence="1">
    <location>
        <begin position="63"/>
        <end position="81"/>
    </location>
</feature>